<keyword evidence="1" id="KW-0808">Transferase</keyword>
<dbReference type="InterPro" id="IPR056924">
    <property type="entry name" value="SH3_Tf2-1"/>
</dbReference>
<dbReference type="EMBL" id="JACGWM010001910">
    <property type="protein sequence ID" value="KAL0285853.1"/>
    <property type="molecule type" value="Genomic_DNA"/>
</dbReference>
<evidence type="ECO:0000259" key="7">
    <source>
        <dbReference type="Pfam" id="PF17917"/>
    </source>
</evidence>
<dbReference type="AlphaFoldDB" id="A0AAW2IVG8"/>
<dbReference type="SUPFAM" id="SSF56672">
    <property type="entry name" value="DNA/RNA polymerases"/>
    <property type="match status" value="1"/>
</dbReference>
<dbReference type="GO" id="GO:0004519">
    <property type="term" value="F:endonuclease activity"/>
    <property type="evidence" value="ECO:0007669"/>
    <property type="project" value="UniProtKB-KW"/>
</dbReference>
<comment type="caution">
    <text evidence="9">The sequence shown here is derived from an EMBL/GenBank/DDBJ whole genome shotgun (WGS) entry which is preliminary data.</text>
</comment>
<evidence type="ECO:0000256" key="5">
    <source>
        <dbReference type="ARBA" id="ARBA00022801"/>
    </source>
</evidence>
<dbReference type="PANTHER" id="PTHR33064:SF40">
    <property type="entry name" value="REVERSE TRANSCRIPTASE_RETROTRANSPOSON-DERIVED PROTEIN RNASE H-LIKE DOMAIN-CONTAINING PROTEIN"/>
    <property type="match status" value="1"/>
</dbReference>
<keyword evidence="2" id="KW-0548">Nucleotidyltransferase</keyword>
<keyword evidence="3" id="KW-0540">Nuclease</keyword>
<accession>A0AAW2IVG8</accession>
<organism evidence="9">
    <name type="scientific">Sesamum calycinum</name>
    <dbReference type="NCBI Taxonomy" id="2727403"/>
    <lineage>
        <taxon>Eukaryota</taxon>
        <taxon>Viridiplantae</taxon>
        <taxon>Streptophyta</taxon>
        <taxon>Embryophyta</taxon>
        <taxon>Tracheophyta</taxon>
        <taxon>Spermatophyta</taxon>
        <taxon>Magnoliopsida</taxon>
        <taxon>eudicotyledons</taxon>
        <taxon>Gunneridae</taxon>
        <taxon>Pentapetalae</taxon>
        <taxon>asterids</taxon>
        <taxon>lamiids</taxon>
        <taxon>Lamiales</taxon>
        <taxon>Pedaliaceae</taxon>
        <taxon>Sesamum</taxon>
    </lineage>
</organism>
<gene>
    <name evidence="9" type="ORF">Scaly_2806500</name>
</gene>
<evidence type="ECO:0000256" key="3">
    <source>
        <dbReference type="ARBA" id="ARBA00022722"/>
    </source>
</evidence>
<reference evidence="9" key="1">
    <citation type="submission" date="2020-06" db="EMBL/GenBank/DDBJ databases">
        <authorList>
            <person name="Li T."/>
            <person name="Hu X."/>
            <person name="Zhang T."/>
            <person name="Song X."/>
            <person name="Zhang H."/>
            <person name="Dai N."/>
            <person name="Sheng W."/>
            <person name="Hou X."/>
            <person name="Wei L."/>
        </authorList>
    </citation>
    <scope>NUCLEOTIDE SEQUENCE</scope>
    <source>
        <strain evidence="9">KEN8</strain>
        <tissue evidence="9">Leaf</tissue>
    </source>
</reference>
<keyword evidence="5" id="KW-0378">Hydrolase</keyword>
<dbReference type="InterPro" id="IPR043502">
    <property type="entry name" value="DNA/RNA_pol_sf"/>
</dbReference>
<evidence type="ECO:0000313" key="9">
    <source>
        <dbReference type="EMBL" id="KAL0285853.1"/>
    </source>
</evidence>
<evidence type="ECO:0000256" key="2">
    <source>
        <dbReference type="ARBA" id="ARBA00022695"/>
    </source>
</evidence>
<proteinExistence type="predicted"/>
<keyword evidence="4" id="KW-0255">Endonuclease</keyword>
<evidence type="ECO:0000256" key="6">
    <source>
        <dbReference type="ARBA" id="ARBA00022918"/>
    </source>
</evidence>
<feature type="domain" description="Reverse transcriptase RNase H-like" evidence="7">
    <location>
        <begin position="46"/>
        <end position="123"/>
    </location>
</feature>
<dbReference type="PANTHER" id="PTHR33064">
    <property type="entry name" value="POL PROTEIN"/>
    <property type="match status" value="1"/>
</dbReference>
<feature type="domain" description="Tf2-1-like SH3-like" evidence="8">
    <location>
        <begin position="158"/>
        <end position="190"/>
    </location>
</feature>
<dbReference type="GO" id="GO:0016787">
    <property type="term" value="F:hydrolase activity"/>
    <property type="evidence" value="ECO:0007669"/>
    <property type="project" value="UniProtKB-KW"/>
</dbReference>
<evidence type="ECO:0000256" key="1">
    <source>
        <dbReference type="ARBA" id="ARBA00022679"/>
    </source>
</evidence>
<protein>
    <submittedName>
        <fullName evidence="9">Uncharacterized protein</fullName>
    </submittedName>
</protein>
<evidence type="ECO:0000256" key="4">
    <source>
        <dbReference type="ARBA" id="ARBA00022759"/>
    </source>
</evidence>
<dbReference type="Pfam" id="PF17917">
    <property type="entry name" value="RT_RNaseH"/>
    <property type="match status" value="1"/>
</dbReference>
<name>A0AAW2IVG8_9LAMI</name>
<reference evidence="9" key="2">
    <citation type="journal article" date="2024" name="Plant">
        <title>Genomic evolution and insights into agronomic trait innovations of Sesamum species.</title>
        <authorList>
            <person name="Miao H."/>
            <person name="Wang L."/>
            <person name="Qu L."/>
            <person name="Liu H."/>
            <person name="Sun Y."/>
            <person name="Le M."/>
            <person name="Wang Q."/>
            <person name="Wei S."/>
            <person name="Zheng Y."/>
            <person name="Lin W."/>
            <person name="Duan Y."/>
            <person name="Cao H."/>
            <person name="Xiong S."/>
            <person name="Wang X."/>
            <person name="Wei L."/>
            <person name="Li C."/>
            <person name="Ma Q."/>
            <person name="Ju M."/>
            <person name="Zhao R."/>
            <person name="Li G."/>
            <person name="Mu C."/>
            <person name="Tian Q."/>
            <person name="Mei H."/>
            <person name="Zhang T."/>
            <person name="Gao T."/>
            <person name="Zhang H."/>
        </authorList>
    </citation>
    <scope>NUCLEOTIDE SEQUENCE</scope>
    <source>
        <strain evidence="9">KEN8</strain>
    </source>
</reference>
<sequence>MLKSGLIMTTQSSFASPVLLIKKKDGARIEEVMNNVLVLGLPDFSTFMVEMYANGKGIGAVLMQGGRPITYLTKDLIAKNLGLSTYEKEFMVLLLAVTKWKHYFQGGHSEINATYQTIKPLFYWPTLKEDVWSCISMNFIEGLPNLQGKDPILVTIALRRQFKLSTKYFGLYKLIEKVENVAYNLELPPEEDLISRNNVGVPQMLIHSHALQIKLLRNYSDVAFRFIGFDPWGQGSRNRGKNATFSSRNATSHNYRMIEVINMHRAIRGSIEIGDELKVPIDNDVVQGELGRNKFGEGMENCSSVINTKMGQEWDTWKLRKGCSWRSYGVVVLKLL</sequence>
<dbReference type="InterPro" id="IPR041373">
    <property type="entry name" value="RT_RNaseH"/>
</dbReference>
<dbReference type="GO" id="GO:0003964">
    <property type="term" value="F:RNA-directed DNA polymerase activity"/>
    <property type="evidence" value="ECO:0007669"/>
    <property type="project" value="UniProtKB-KW"/>
</dbReference>
<dbReference type="Pfam" id="PF24626">
    <property type="entry name" value="SH3_Tf2-1"/>
    <property type="match status" value="1"/>
</dbReference>
<dbReference type="InterPro" id="IPR051320">
    <property type="entry name" value="Viral_Replic_Matur_Polypro"/>
</dbReference>
<evidence type="ECO:0000259" key="8">
    <source>
        <dbReference type="Pfam" id="PF24626"/>
    </source>
</evidence>
<keyword evidence="6" id="KW-0695">RNA-directed DNA polymerase</keyword>